<reference evidence="2 3" key="1">
    <citation type="journal article" date="2013" name="Sci. Rep.">
        <title>Extraordinary expansion of a Sorangium cellulosum genome from an alkaline milieu.</title>
        <authorList>
            <person name="Han K."/>
            <person name="Li Z.F."/>
            <person name="Peng R."/>
            <person name="Zhu L.P."/>
            <person name="Zhou T."/>
            <person name="Wang L.G."/>
            <person name="Li S.G."/>
            <person name="Zhang X.B."/>
            <person name="Hu W."/>
            <person name="Wu Z.H."/>
            <person name="Qin N."/>
            <person name="Li Y.Z."/>
        </authorList>
    </citation>
    <scope>NUCLEOTIDE SEQUENCE [LARGE SCALE GENOMIC DNA]</scope>
    <source>
        <strain evidence="2 3">So0157-2</strain>
    </source>
</reference>
<accession>S4Y461</accession>
<evidence type="ECO:0000313" key="3">
    <source>
        <dbReference type="Proteomes" id="UP000014803"/>
    </source>
</evidence>
<dbReference type="PATRIC" id="fig|1254432.3.peg.5993"/>
<dbReference type="EMBL" id="CP003969">
    <property type="protein sequence ID" value="AGP37713.1"/>
    <property type="molecule type" value="Genomic_DNA"/>
</dbReference>
<dbReference type="PANTHER" id="PTHR41291">
    <property type="entry name" value="DNA ALKYLATION REPAIR PROTEIN"/>
    <property type="match status" value="1"/>
</dbReference>
<dbReference type="OrthoDB" id="7345147at2"/>
<dbReference type="HOGENOM" id="CLU_061369_0_0_7"/>
<dbReference type="PANTHER" id="PTHR41291:SF1">
    <property type="entry name" value="DNA ALKYLATION REPAIR PROTEIN"/>
    <property type="match status" value="1"/>
</dbReference>
<dbReference type="CDD" id="cd06561">
    <property type="entry name" value="AlkD_like"/>
    <property type="match status" value="1"/>
</dbReference>
<gene>
    <name evidence="2" type="ORF">SCE1572_26480</name>
</gene>
<protein>
    <recommendedName>
        <fullName evidence="4">DNA alkylation repair protein</fullName>
    </recommendedName>
</protein>
<organism evidence="2 3">
    <name type="scientific">Sorangium cellulosum So0157-2</name>
    <dbReference type="NCBI Taxonomy" id="1254432"/>
    <lineage>
        <taxon>Bacteria</taxon>
        <taxon>Pseudomonadati</taxon>
        <taxon>Myxococcota</taxon>
        <taxon>Polyangia</taxon>
        <taxon>Polyangiales</taxon>
        <taxon>Polyangiaceae</taxon>
        <taxon>Sorangium</taxon>
    </lineage>
</organism>
<dbReference type="eggNOG" id="COG4912">
    <property type="taxonomic scope" value="Bacteria"/>
</dbReference>
<feature type="region of interest" description="Disordered" evidence="1">
    <location>
        <begin position="242"/>
        <end position="297"/>
    </location>
</feature>
<dbReference type="SUPFAM" id="SSF48371">
    <property type="entry name" value="ARM repeat"/>
    <property type="match status" value="1"/>
</dbReference>
<dbReference type="Proteomes" id="UP000014803">
    <property type="component" value="Chromosome"/>
</dbReference>
<evidence type="ECO:0000256" key="1">
    <source>
        <dbReference type="SAM" id="MobiDB-lite"/>
    </source>
</evidence>
<evidence type="ECO:0008006" key="4">
    <source>
        <dbReference type="Google" id="ProtNLM"/>
    </source>
</evidence>
<name>S4Y461_SORCE</name>
<dbReference type="InterPro" id="IPR014825">
    <property type="entry name" value="DNA_alkylation"/>
</dbReference>
<sequence>MHFTEVMRELERLGTEQNRRVYLRHGATEPLFGVSFAHMNALEKRIKRDHELAEALWATGNSDARTLAAAIADPGRFTRDQLDAWLDGLRSPILIDLVVKRIAVKTPFAREAMARWTASDDEWIGRAGWKLCGALAEEDPSLPDSLFEERLEAIEASIHRAKNRARDAMNGAVISIGARNEPLRGKALTAARRIGWVEVDHGETSCKTPDASAHIQKLWAGRKPAAAAKPARAAAAKPAKAAAPARAAAVKPAAAAVKPAAAAPARATKARRGGEEAAPAADRPKRDASPRAAPRRG</sequence>
<dbReference type="Pfam" id="PF08713">
    <property type="entry name" value="DNA_alkylation"/>
    <property type="match status" value="1"/>
</dbReference>
<evidence type="ECO:0000313" key="2">
    <source>
        <dbReference type="EMBL" id="AGP37713.1"/>
    </source>
</evidence>
<proteinExistence type="predicted"/>
<dbReference type="AlphaFoldDB" id="S4Y461"/>
<dbReference type="Gene3D" id="1.25.10.90">
    <property type="match status" value="1"/>
</dbReference>
<feature type="compositionally biased region" description="Low complexity" evidence="1">
    <location>
        <begin position="242"/>
        <end position="267"/>
    </location>
</feature>
<dbReference type="KEGG" id="scu:SCE1572_26480"/>
<dbReference type="InterPro" id="IPR016024">
    <property type="entry name" value="ARM-type_fold"/>
</dbReference>